<dbReference type="Proteomes" id="UP000230821">
    <property type="component" value="Unassembled WGS sequence"/>
</dbReference>
<proteinExistence type="predicted"/>
<comment type="caution">
    <text evidence="1">The sequence shown here is derived from an EMBL/GenBank/DDBJ whole genome shotgun (WGS) entry which is preliminary data.</text>
</comment>
<sequence>MDEGCKAAFATGQNPINLSRFRREVIAGLHSCLLCNIPVSMQYDALATEVRTVSKARWRMSYDYKK</sequence>
<reference evidence="1 2" key="1">
    <citation type="submission" date="2017-10" db="EMBL/GenBank/DDBJ databases">
        <title>Novel microbial diversity and functional potential in the marine mammal oral microbiome.</title>
        <authorList>
            <person name="Dudek N.K."/>
            <person name="Sun C.L."/>
            <person name="Burstein D."/>
            <person name="Kantor R.S."/>
            <person name="Aliaga Goltsman D.S."/>
            <person name="Bik E.M."/>
            <person name="Thomas B.C."/>
            <person name="Banfield J.F."/>
            <person name="Relman D.A."/>
        </authorList>
    </citation>
    <scope>NUCLEOTIDE SEQUENCE [LARGE SCALE GENOMIC DNA]</scope>
    <source>
        <strain evidence="1">DOLJORAL78_47_16</strain>
    </source>
</reference>
<dbReference type="EMBL" id="PDSK01000094">
    <property type="protein sequence ID" value="PIE33844.1"/>
    <property type="molecule type" value="Genomic_DNA"/>
</dbReference>
<gene>
    <name evidence="1" type="ORF">CSA56_10045</name>
</gene>
<evidence type="ECO:0000313" key="1">
    <source>
        <dbReference type="EMBL" id="PIE33844.1"/>
    </source>
</evidence>
<organism evidence="1 2">
    <name type="scientific">candidate division KSB3 bacterium</name>
    <dbReference type="NCBI Taxonomy" id="2044937"/>
    <lineage>
        <taxon>Bacteria</taxon>
        <taxon>candidate division KSB3</taxon>
    </lineage>
</organism>
<protein>
    <submittedName>
        <fullName evidence="1">Uncharacterized protein</fullName>
    </submittedName>
</protein>
<accession>A0A2G6KDT4</accession>
<name>A0A2G6KDT4_9BACT</name>
<dbReference type="AlphaFoldDB" id="A0A2G6KDT4"/>
<evidence type="ECO:0000313" key="2">
    <source>
        <dbReference type="Proteomes" id="UP000230821"/>
    </source>
</evidence>